<feature type="region of interest" description="Disordered" evidence="1">
    <location>
        <begin position="601"/>
        <end position="624"/>
    </location>
</feature>
<evidence type="ECO:0000313" key="2">
    <source>
        <dbReference type="EMBL" id="GKV08820.1"/>
    </source>
</evidence>
<sequence length="1015" mass="111698">MGTEVQSKMHLPGYYSLRDLSGDTGKVSWPLHHEKKNFEPFNNLFLTRPAIDIGCDMEQLRETILKHESIFRHQLHELHRLYRIQREMMNEMKSEELNKHLLNVGTSQSSPFSSGLLFQDEQKSHVLESRMLDLNCSGPYTSGADSIQSQFSSLKEKFLQSGCGSSQNGLKLKNGESLESQYKKVQRRLFDLECPADECISHKEGNLGVSAMSGVENYVSKRTFDVPNQREGKLSFHNGSSYNCNGDASNSNLCLQGTHGFANLNGPPQAEEAQRQHVSTMSQLGFQCLVTEFSQNSHKGREEGIGLQHLQTEIERRQKGWLSYSAENGHPRSTSSFCGSFHPEELHKQPKSVQVETSKVHPLKTETSAKRKIFGVEISERSNDTSVAASVVLNGTSASASHSLDQLANGLESDATNSKIFSVSTWKKFPSSWSQNLSGNPGYSTLDQINSRSITSMQDHRVAEGKLLAQSDSRSAPSLRTDRLYNNGLYFGAPSESKESRVCCPSVGFSNQNGTTALEEKVQHASRNNFKGLGSTVEAKSGVDLNMDALPVNGYQYESISHLNINGVEKQENHHAGLSWLRASPLSNGKATKETEVYCQSEMKKGHHQSSIQDSSSATSISDTDLQRREANYHSSNKKILGFPIFENKSKDMPSLSSPLKLTISASANVSDPLPPESGGCPMKGLVAGRGVTNQNADMRPQIDLNLCIAEEGIEEDAQPPSSSPKTNMRVAAVIDLEVPATIETETETTSGYESPESKLKKPFNSSQDESDESQRLAVASAAAEALVGLSSSRIYNQVDNAPCQQLNTPAGDSLHWFAEIISSYAGDSENDVGSASMGKDGTYCEEYIPYGLDYFEFMTLNLTETKVEECHNMSQVLENQKSEKSFARRPRRGQAKRGRQRKDFQRDVLPNLTSLSKNEVTHDLQKIEGLIQASGGNWQSSLTQKNNAKSISGRGRKRSAASAPPSSNAPCLNIVKQAEAVIPEGSITGWGKRTRRPPRQRCPIAINNPPLPVK</sequence>
<feature type="compositionally biased region" description="Polar residues" evidence="1">
    <location>
        <begin position="938"/>
        <end position="948"/>
    </location>
</feature>
<dbReference type="AlphaFoldDB" id="A0AAV5JD70"/>
<feature type="region of interest" description="Disordered" evidence="1">
    <location>
        <begin position="938"/>
        <end position="971"/>
    </location>
</feature>
<gene>
    <name evidence="2" type="ORF">SLEP1_g20396</name>
</gene>
<protein>
    <submittedName>
        <fullName evidence="2">Uncharacterized protein</fullName>
    </submittedName>
</protein>
<feature type="region of interest" description="Disordered" evidence="1">
    <location>
        <begin position="743"/>
        <end position="775"/>
    </location>
</feature>
<feature type="compositionally biased region" description="Low complexity" evidence="1">
    <location>
        <begin position="743"/>
        <end position="755"/>
    </location>
</feature>
<dbReference type="Pfam" id="PF05904">
    <property type="entry name" value="DUF863"/>
    <property type="match status" value="1"/>
</dbReference>
<accession>A0AAV5JD70</accession>
<feature type="region of interest" description="Disordered" evidence="1">
    <location>
        <begin position="984"/>
        <end position="1015"/>
    </location>
</feature>
<keyword evidence="3" id="KW-1185">Reference proteome</keyword>
<comment type="caution">
    <text evidence="2">The sequence shown here is derived from an EMBL/GenBank/DDBJ whole genome shotgun (WGS) entry which is preliminary data.</text>
</comment>
<evidence type="ECO:0000313" key="3">
    <source>
        <dbReference type="Proteomes" id="UP001054252"/>
    </source>
</evidence>
<dbReference type="PANTHER" id="PTHR33167">
    <property type="entry name" value="TRANSCRIPTION FACTOR, PUTATIVE (DUF863)-RELATED"/>
    <property type="match status" value="1"/>
</dbReference>
<feature type="compositionally biased region" description="Basic residues" evidence="1">
    <location>
        <begin position="888"/>
        <end position="901"/>
    </location>
</feature>
<dbReference type="Proteomes" id="UP001054252">
    <property type="component" value="Unassembled WGS sequence"/>
</dbReference>
<name>A0AAV5JD70_9ROSI</name>
<dbReference type="PANTHER" id="PTHR33167:SF70">
    <property type="entry name" value="DUF3741 DOMAIN-CONTAINING PROTEIN"/>
    <property type="match status" value="1"/>
</dbReference>
<dbReference type="InterPro" id="IPR008581">
    <property type="entry name" value="DUF863_pln"/>
</dbReference>
<evidence type="ECO:0000256" key="1">
    <source>
        <dbReference type="SAM" id="MobiDB-lite"/>
    </source>
</evidence>
<organism evidence="2 3">
    <name type="scientific">Rubroshorea leprosula</name>
    <dbReference type="NCBI Taxonomy" id="152421"/>
    <lineage>
        <taxon>Eukaryota</taxon>
        <taxon>Viridiplantae</taxon>
        <taxon>Streptophyta</taxon>
        <taxon>Embryophyta</taxon>
        <taxon>Tracheophyta</taxon>
        <taxon>Spermatophyta</taxon>
        <taxon>Magnoliopsida</taxon>
        <taxon>eudicotyledons</taxon>
        <taxon>Gunneridae</taxon>
        <taxon>Pentapetalae</taxon>
        <taxon>rosids</taxon>
        <taxon>malvids</taxon>
        <taxon>Malvales</taxon>
        <taxon>Dipterocarpaceae</taxon>
        <taxon>Rubroshorea</taxon>
    </lineage>
</organism>
<dbReference type="EMBL" id="BPVZ01000029">
    <property type="protein sequence ID" value="GKV08820.1"/>
    <property type="molecule type" value="Genomic_DNA"/>
</dbReference>
<proteinExistence type="predicted"/>
<feature type="region of interest" description="Disordered" evidence="1">
    <location>
        <begin position="878"/>
        <end position="911"/>
    </location>
</feature>
<feature type="compositionally biased region" description="Low complexity" evidence="1">
    <location>
        <begin position="609"/>
        <end position="624"/>
    </location>
</feature>
<reference evidence="2 3" key="1">
    <citation type="journal article" date="2021" name="Commun. Biol.">
        <title>The genome of Shorea leprosula (Dipterocarpaceae) highlights the ecological relevance of drought in aseasonal tropical rainforests.</title>
        <authorList>
            <person name="Ng K.K.S."/>
            <person name="Kobayashi M.J."/>
            <person name="Fawcett J.A."/>
            <person name="Hatakeyama M."/>
            <person name="Paape T."/>
            <person name="Ng C.H."/>
            <person name="Ang C.C."/>
            <person name="Tnah L.H."/>
            <person name="Lee C.T."/>
            <person name="Nishiyama T."/>
            <person name="Sese J."/>
            <person name="O'Brien M.J."/>
            <person name="Copetti D."/>
            <person name="Mohd Noor M.I."/>
            <person name="Ong R.C."/>
            <person name="Putra M."/>
            <person name="Sireger I.Z."/>
            <person name="Indrioko S."/>
            <person name="Kosugi Y."/>
            <person name="Izuno A."/>
            <person name="Isagi Y."/>
            <person name="Lee S.L."/>
            <person name="Shimizu K.K."/>
        </authorList>
    </citation>
    <scope>NUCLEOTIDE SEQUENCE [LARGE SCALE GENOMIC DNA]</scope>
    <source>
        <strain evidence="2">214</strain>
    </source>
</reference>
<feature type="compositionally biased region" description="Low complexity" evidence="1">
    <location>
        <begin position="961"/>
        <end position="971"/>
    </location>
</feature>